<dbReference type="EMBL" id="JBHTKA010000001">
    <property type="protein sequence ID" value="MFD0998329.1"/>
    <property type="molecule type" value="Genomic_DNA"/>
</dbReference>
<protein>
    <recommendedName>
        <fullName evidence="4">PorV/PorQ family protein</fullName>
    </recommendedName>
</protein>
<organism evidence="2 3">
    <name type="scientific">Ohtaekwangia kribbensis</name>
    <dbReference type="NCBI Taxonomy" id="688913"/>
    <lineage>
        <taxon>Bacteria</taxon>
        <taxon>Pseudomonadati</taxon>
        <taxon>Bacteroidota</taxon>
        <taxon>Cytophagia</taxon>
        <taxon>Cytophagales</taxon>
        <taxon>Fulvivirgaceae</taxon>
        <taxon>Ohtaekwangia</taxon>
    </lineage>
</organism>
<evidence type="ECO:0000256" key="1">
    <source>
        <dbReference type="SAM" id="SignalP"/>
    </source>
</evidence>
<feature type="signal peptide" evidence="1">
    <location>
        <begin position="1"/>
        <end position="19"/>
    </location>
</feature>
<dbReference type="Gene3D" id="2.40.160.60">
    <property type="entry name" value="Outer membrane protein transport protein (OMPP1/FadL/TodX)"/>
    <property type="match status" value="1"/>
</dbReference>
<dbReference type="RefSeq" id="WP_377574851.1">
    <property type="nucleotide sequence ID" value="NZ_JBHTKA010000001.1"/>
</dbReference>
<dbReference type="Proteomes" id="UP001597112">
    <property type="component" value="Unassembled WGS sequence"/>
</dbReference>
<evidence type="ECO:0000313" key="3">
    <source>
        <dbReference type="Proteomes" id="UP001597112"/>
    </source>
</evidence>
<evidence type="ECO:0008006" key="4">
    <source>
        <dbReference type="Google" id="ProtNLM"/>
    </source>
</evidence>
<keyword evidence="1" id="KW-0732">Signal</keyword>
<keyword evidence="3" id="KW-1185">Reference proteome</keyword>
<evidence type="ECO:0000313" key="2">
    <source>
        <dbReference type="EMBL" id="MFD0998329.1"/>
    </source>
</evidence>
<feature type="chain" id="PRO_5046714956" description="PorV/PorQ family protein" evidence="1">
    <location>
        <begin position="20"/>
        <end position="272"/>
    </location>
</feature>
<proteinExistence type="predicted"/>
<name>A0ABW3JWR6_9BACT</name>
<comment type="caution">
    <text evidence="2">The sequence shown here is derived from an EMBL/GenBank/DDBJ whole genome shotgun (WGS) entry which is preliminary data.</text>
</comment>
<accession>A0ABW3JWR6</accession>
<reference evidence="3" key="1">
    <citation type="journal article" date="2019" name="Int. J. Syst. Evol. Microbiol.">
        <title>The Global Catalogue of Microorganisms (GCM) 10K type strain sequencing project: providing services to taxonomists for standard genome sequencing and annotation.</title>
        <authorList>
            <consortium name="The Broad Institute Genomics Platform"/>
            <consortium name="The Broad Institute Genome Sequencing Center for Infectious Disease"/>
            <person name="Wu L."/>
            <person name="Ma J."/>
        </authorList>
    </citation>
    <scope>NUCLEOTIDE SEQUENCE [LARGE SCALE GENOMIC DNA]</scope>
    <source>
        <strain evidence="3">CCUG 58938</strain>
    </source>
</reference>
<sequence>MIKSVLIACLTCIPYTIFAQSASTQMGARAQGLGLASAALTDEWSVFNNIGGLAKVNQITTACTYEARPGIAAFNTMAAVAILPVSFGVTGIGIFRFGDDLYNEQVVTAGFSNTFGLASLGIRLNYIQYHAEGFGNKGVLSLGFGGIATLSSAFSVGAYISNINQPTLSEDDERLPTTLTVGIAFTPTDKLLVTSELEKDLEYTPVWKAGLEYEFYKKFWFRTGVNLKPNAAFVGLGFKPEKFRIDYAFMQNTEQGARHQATVAYRLKAKRP</sequence>
<gene>
    <name evidence="2" type="ORF">ACFQ21_03385</name>
</gene>